<dbReference type="PANTHER" id="PTHR12718">
    <property type="entry name" value="CELL CYCLE CONTROL PROTEIN CWF15"/>
    <property type="match status" value="1"/>
</dbReference>
<dbReference type="GO" id="GO:0003723">
    <property type="term" value="F:RNA binding"/>
    <property type="evidence" value="ECO:0007669"/>
    <property type="project" value="TreeGrafter"/>
</dbReference>
<accession>A0A507DBY9</accession>
<evidence type="ECO:0000313" key="6">
    <source>
        <dbReference type="EMBL" id="TPX49199.1"/>
    </source>
</evidence>
<feature type="compositionally biased region" description="Basic and acidic residues" evidence="5">
    <location>
        <begin position="127"/>
        <end position="159"/>
    </location>
</feature>
<keyword evidence="4" id="KW-0508">mRNA splicing</keyword>
<evidence type="ECO:0008006" key="10">
    <source>
        <dbReference type="Google" id="ProtNLM"/>
    </source>
</evidence>
<feature type="compositionally biased region" description="Basic and acidic residues" evidence="5">
    <location>
        <begin position="53"/>
        <end position="69"/>
    </location>
</feature>
<evidence type="ECO:0000256" key="3">
    <source>
        <dbReference type="ARBA" id="ARBA00022664"/>
    </source>
</evidence>
<dbReference type="PANTHER" id="PTHR12718:SF2">
    <property type="entry name" value="SPLICEOSOME-ASSOCIATED PROTEIN CWC15 HOMOLOG"/>
    <property type="match status" value="1"/>
</dbReference>
<dbReference type="Proteomes" id="UP000317494">
    <property type="component" value="Unassembled WGS sequence"/>
</dbReference>
<reference evidence="8 9" key="1">
    <citation type="journal article" date="2019" name="Sci. Rep.">
        <title>Comparative genomics of chytrid fungi reveal insights into the obligate biotrophic and pathogenic lifestyle of Synchytrium endobioticum.</title>
        <authorList>
            <person name="van de Vossenberg B.T.L.H."/>
            <person name="Warris S."/>
            <person name="Nguyen H.D.T."/>
            <person name="van Gent-Pelzer M.P.E."/>
            <person name="Joly D.L."/>
            <person name="van de Geest H.C."/>
            <person name="Bonants P.J.M."/>
            <person name="Smith D.S."/>
            <person name="Levesque C.A."/>
            <person name="van der Lee T.A.J."/>
        </authorList>
    </citation>
    <scope>NUCLEOTIDE SEQUENCE [LARGE SCALE GENOMIC DNA]</scope>
    <source>
        <strain evidence="6 9">LEV6574</strain>
        <strain evidence="7 8">MB42</strain>
    </source>
</reference>
<keyword evidence="8" id="KW-1185">Reference proteome</keyword>
<dbReference type="VEuPathDB" id="FungiDB:SeMB42_g01320"/>
<dbReference type="InterPro" id="IPR006973">
    <property type="entry name" value="Cwf_Cwc_15"/>
</dbReference>
<comment type="similarity">
    <text evidence="2">Belongs to the CWC15 family.</text>
</comment>
<protein>
    <recommendedName>
        <fullName evidence="10">Cwf15/Cwc15 cell cycle control protein</fullName>
    </recommendedName>
</protein>
<dbReference type="GO" id="GO:0045292">
    <property type="term" value="P:mRNA cis splicing, via spliceosome"/>
    <property type="evidence" value="ECO:0007669"/>
    <property type="project" value="TreeGrafter"/>
</dbReference>
<dbReference type="STRING" id="286115.A0A507DBY9"/>
<feature type="compositionally biased region" description="Acidic residues" evidence="5">
    <location>
        <begin position="97"/>
        <end position="126"/>
    </location>
</feature>
<feature type="compositionally biased region" description="Polar residues" evidence="5">
    <location>
        <begin position="18"/>
        <end position="31"/>
    </location>
</feature>
<evidence type="ECO:0000313" key="7">
    <source>
        <dbReference type="EMBL" id="TPX52583.1"/>
    </source>
</evidence>
<dbReference type="Pfam" id="PF04889">
    <property type="entry name" value="Cwf_Cwc_15"/>
    <property type="match status" value="1"/>
</dbReference>
<dbReference type="EMBL" id="QEAN01000033">
    <property type="protein sequence ID" value="TPX52583.1"/>
    <property type="molecule type" value="Genomic_DNA"/>
</dbReference>
<evidence type="ECO:0000256" key="2">
    <source>
        <dbReference type="ARBA" id="ARBA00006644"/>
    </source>
</evidence>
<evidence type="ECO:0000313" key="9">
    <source>
        <dbReference type="Proteomes" id="UP000320475"/>
    </source>
</evidence>
<sequence length="229" mass="26275">MTSAARPTWNSAMGGYQNRDTASAPTKQVSVRSLPAHTKLKTRQPGQNAQDEVNERDLKKQLEEAELKATKGKRIRDDDEEDGGRKRREAAAVSNIDADDSDIDDDDDEDSSDKSDQDDDDEDDTAELLRELEKIKRERAEEKERQDRERSEAEEKLRQEQIASGNPLLNLPSASTSSAPKDFSVKRRWDDDVIFKNQAKGMDEQPKKRFINDMLRSDFHKKFMNKYVK</sequence>
<evidence type="ECO:0000256" key="5">
    <source>
        <dbReference type="SAM" id="MobiDB-lite"/>
    </source>
</evidence>
<dbReference type="Proteomes" id="UP000320475">
    <property type="component" value="Unassembled WGS sequence"/>
</dbReference>
<feature type="compositionally biased region" description="Polar residues" evidence="5">
    <location>
        <begin position="1"/>
        <end position="11"/>
    </location>
</feature>
<feature type="region of interest" description="Disordered" evidence="5">
    <location>
        <begin position="1"/>
        <end position="183"/>
    </location>
</feature>
<dbReference type="AlphaFoldDB" id="A0A507DBY9"/>
<gene>
    <name evidence="6" type="ORF">SeLEV6574_g01601</name>
    <name evidence="7" type="ORF">SeMB42_g01320</name>
</gene>
<name>A0A507DBY9_9FUNG</name>
<evidence type="ECO:0000313" key="8">
    <source>
        <dbReference type="Proteomes" id="UP000317494"/>
    </source>
</evidence>
<comment type="function">
    <text evidence="1">Involved in pre-mRNA splicing.</text>
</comment>
<comment type="caution">
    <text evidence="6">The sequence shown here is derived from an EMBL/GenBank/DDBJ whole genome shotgun (WGS) entry which is preliminary data.</text>
</comment>
<dbReference type="GO" id="GO:0071013">
    <property type="term" value="C:catalytic step 2 spliceosome"/>
    <property type="evidence" value="ECO:0007669"/>
    <property type="project" value="TreeGrafter"/>
</dbReference>
<dbReference type="EMBL" id="QEAM01000038">
    <property type="protein sequence ID" value="TPX49199.1"/>
    <property type="molecule type" value="Genomic_DNA"/>
</dbReference>
<keyword evidence="3" id="KW-0507">mRNA processing</keyword>
<evidence type="ECO:0000256" key="1">
    <source>
        <dbReference type="ARBA" id="ARBA00003777"/>
    </source>
</evidence>
<proteinExistence type="inferred from homology"/>
<dbReference type="OrthoDB" id="30179at2759"/>
<organism evidence="6 9">
    <name type="scientific">Synchytrium endobioticum</name>
    <dbReference type="NCBI Taxonomy" id="286115"/>
    <lineage>
        <taxon>Eukaryota</taxon>
        <taxon>Fungi</taxon>
        <taxon>Fungi incertae sedis</taxon>
        <taxon>Chytridiomycota</taxon>
        <taxon>Chytridiomycota incertae sedis</taxon>
        <taxon>Chytridiomycetes</taxon>
        <taxon>Synchytriales</taxon>
        <taxon>Synchytriaceae</taxon>
        <taxon>Synchytrium</taxon>
    </lineage>
</organism>
<evidence type="ECO:0000256" key="4">
    <source>
        <dbReference type="ARBA" id="ARBA00023187"/>
    </source>
</evidence>